<name>A0ABS4XGM1_9MICC</name>
<dbReference type="InterPro" id="IPR025557">
    <property type="entry name" value="DUF4282"/>
</dbReference>
<feature type="compositionally biased region" description="Pro residues" evidence="1">
    <location>
        <begin position="107"/>
        <end position="120"/>
    </location>
</feature>
<dbReference type="Proteomes" id="UP001296993">
    <property type="component" value="Unassembled WGS sequence"/>
</dbReference>
<feature type="transmembrane region" description="Helical" evidence="2">
    <location>
        <begin position="47"/>
        <end position="67"/>
    </location>
</feature>
<evidence type="ECO:0000313" key="4">
    <source>
        <dbReference type="Proteomes" id="UP001296993"/>
    </source>
</evidence>
<comment type="caution">
    <text evidence="3">The sequence shown here is derived from an EMBL/GenBank/DDBJ whole genome shotgun (WGS) entry which is preliminary data.</text>
</comment>
<evidence type="ECO:0000256" key="2">
    <source>
        <dbReference type="SAM" id="Phobius"/>
    </source>
</evidence>
<keyword evidence="4" id="KW-1185">Reference proteome</keyword>
<evidence type="ECO:0000313" key="3">
    <source>
        <dbReference type="EMBL" id="MBP2387461.1"/>
    </source>
</evidence>
<keyword evidence="2" id="KW-0812">Transmembrane</keyword>
<protein>
    <recommendedName>
        <fullName evidence="5">DUF4282 domain-containing protein</fullName>
    </recommendedName>
</protein>
<evidence type="ECO:0000256" key="1">
    <source>
        <dbReference type="SAM" id="MobiDB-lite"/>
    </source>
</evidence>
<keyword evidence="2" id="KW-0472">Membrane</keyword>
<organism evidence="3 4">
    <name type="scientific">Paeniglutamicibacter kerguelensis</name>
    <dbReference type="NCBI Taxonomy" id="254788"/>
    <lineage>
        <taxon>Bacteria</taxon>
        <taxon>Bacillati</taxon>
        <taxon>Actinomycetota</taxon>
        <taxon>Actinomycetes</taxon>
        <taxon>Micrococcales</taxon>
        <taxon>Micrococcaceae</taxon>
        <taxon>Paeniglutamicibacter</taxon>
    </lineage>
</organism>
<proteinExistence type="predicted"/>
<reference evidence="3 4" key="1">
    <citation type="submission" date="2021-03" db="EMBL/GenBank/DDBJ databases">
        <title>Sequencing the genomes of 1000 actinobacteria strains.</title>
        <authorList>
            <person name="Klenk H.-P."/>
        </authorList>
    </citation>
    <scope>NUCLEOTIDE SEQUENCE [LARGE SCALE GENOMIC DNA]</scope>
    <source>
        <strain evidence="3 4">DSM 15797</strain>
    </source>
</reference>
<dbReference type="RefSeq" id="WP_209999729.1">
    <property type="nucleotide sequence ID" value="NZ_BAAAJY010000009.1"/>
</dbReference>
<accession>A0ABS4XGM1</accession>
<keyword evidence="2" id="KW-1133">Transmembrane helix</keyword>
<sequence length="129" mass="13620">MKQLFDFNFGTFVTPKIVKIVYILITIGLAVLYLGMVIASFTFESPMFGILVLLVIGPLVTIIYLALARMGLESLVATIRTAQNTGELVRLAGGSAPGPSSVQNPYPGTPMNPPPAPPATPYDGGQPQG</sequence>
<feature type="region of interest" description="Disordered" evidence="1">
    <location>
        <begin position="90"/>
        <end position="129"/>
    </location>
</feature>
<evidence type="ECO:0008006" key="5">
    <source>
        <dbReference type="Google" id="ProtNLM"/>
    </source>
</evidence>
<feature type="transmembrane region" description="Helical" evidence="2">
    <location>
        <begin position="20"/>
        <end position="41"/>
    </location>
</feature>
<gene>
    <name evidence="3" type="ORF">JOF47_002972</name>
</gene>
<dbReference type="Pfam" id="PF14110">
    <property type="entry name" value="DUF4282"/>
    <property type="match status" value="1"/>
</dbReference>
<dbReference type="EMBL" id="JAGIOF010000001">
    <property type="protein sequence ID" value="MBP2387461.1"/>
    <property type="molecule type" value="Genomic_DNA"/>
</dbReference>